<dbReference type="PANTHER" id="PTHR24128">
    <property type="entry name" value="HOMEOBOX PROTEIN WARIAI"/>
    <property type="match status" value="1"/>
</dbReference>
<dbReference type="SMART" id="SM00248">
    <property type="entry name" value="ANK"/>
    <property type="match status" value="2"/>
</dbReference>
<dbReference type="PROSITE" id="PS50297">
    <property type="entry name" value="ANK_REP_REGION"/>
    <property type="match status" value="1"/>
</dbReference>
<dbReference type="InterPro" id="IPR002110">
    <property type="entry name" value="Ankyrin_rpt"/>
</dbReference>
<keyword evidence="2" id="KW-1133">Transmembrane helix</keyword>
<dbReference type="PROSITE" id="PS50088">
    <property type="entry name" value="ANK_REPEAT"/>
    <property type="match status" value="1"/>
</dbReference>
<dbReference type="Gene3D" id="1.25.40.20">
    <property type="entry name" value="Ankyrin repeat-containing domain"/>
    <property type="match status" value="1"/>
</dbReference>
<dbReference type="Gramene" id="EOY18326">
    <property type="protein sequence ID" value="EOY18326"/>
    <property type="gene ID" value="TCM_042925"/>
</dbReference>
<organism evidence="3 4">
    <name type="scientific">Theobroma cacao</name>
    <name type="common">Cacao</name>
    <name type="synonym">Cocoa</name>
    <dbReference type="NCBI Taxonomy" id="3641"/>
    <lineage>
        <taxon>Eukaryota</taxon>
        <taxon>Viridiplantae</taxon>
        <taxon>Streptophyta</taxon>
        <taxon>Embryophyta</taxon>
        <taxon>Tracheophyta</taxon>
        <taxon>Spermatophyta</taxon>
        <taxon>Magnoliopsida</taxon>
        <taxon>eudicotyledons</taxon>
        <taxon>Gunneridae</taxon>
        <taxon>Pentapetalae</taxon>
        <taxon>rosids</taxon>
        <taxon>malvids</taxon>
        <taxon>Malvales</taxon>
        <taxon>Malvaceae</taxon>
        <taxon>Byttnerioideae</taxon>
        <taxon>Theobroma</taxon>
    </lineage>
</organism>
<keyword evidence="2" id="KW-0472">Membrane</keyword>
<keyword evidence="2" id="KW-0812">Transmembrane</keyword>
<dbReference type="InterPro" id="IPR036770">
    <property type="entry name" value="Ankyrin_rpt-contain_sf"/>
</dbReference>
<feature type="transmembrane region" description="Helical" evidence="2">
    <location>
        <begin position="140"/>
        <end position="157"/>
    </location>
</feature>
<dbReference type="Pfam" id="PF12796">
    <property type="entry name" value="Ank_2"/>
    <property type="match status" value="1"/>
</dbReference>
<gene>
    <name evidence="3" type="ORF">TCM_042925</name>
</gene>
<protein>
    <submittedName>
        <fullName evidence="3">Ankyrin repeat-containing protein, putative</fullName>
    </submittedName>
</protein>
<proteinExistence type="predicted"/>
<evidence type="ECO:0000256" key="1">
    <source>
        <dbReference type="PROSITE-ProRule" id="PRU00023"/>
    </source>
</evidence>
<dbReference type="AlphaFoldDB" id="A0A061FMN3"/>
<dbReference type="EMBL" id="CM001888">
    <property type="protein sequence ID" value="EOY18326.1"/>
    <property type="molecule type" value="Genomic_DNA"/>
</dbReference>
<dbReference type="OMA" id="QGMDRIS"/>
<keyword evidence="1" id="KW-0040">ANK repeat</keyword>
<sequence length="164" mass="18458">MTTANRTALHIATESNRLEALQLLCRMLWKSDDCGDVVNQKDRNGDTALHMAARNNQSQILKLLLNCKADKFATNQLVQRHFLLQTNLITESINILRGWSNVGVLSFRYKMRKRISKIVTKASEVIFQGMDRISSEDRNALLAILGLLLTATYQASISPPGSVW</sequence>
<evidence type="ECO:0000313" key="3">
    <source>
        <dbReference type="EMBL" id="EOY18326.1"/>
    </source>
</evidence>
<dbReference type="InParanoid" id="A0A061FMN3"/>
<dbReference type="Proteomes" id="UP000026915">
    <property type="component" value="Chromosome 10"/>
</dbReference>
<accession>A0A061FMN3</accession>
<evidence type="ECO:0000256" key="2">
    <source>
        <dbReference type="SAM" id="Phobius"/>
    </source>
</evidence>
<evidence type="ECO:0000313" key="4">
    <source>
        <dbReference type="Proteomes" id="UP000026915"/>
    </source>
</evidence>
<dbReference type="HOGENOM" id="CLU_1621929_0_0_1"/>
<keyword evidence="4" id="KW-1185">Reference proteome</keyword>
<name>A0A061FMN3_THECC</name>
<dbReference type="PANTHER" id="PTHR24128:SF46">
    <property type="entry name" value="ALPHA-LATROTOXIN-LHE1A-LIKE ISOFORM X1"/>
    <property type="match status" value="1"/>
</dbReference>
<reference evidence="3 4" key="1">
    <citation type="journal article" date="2013" name="Genome Biol.">
        <title>The genome sequence of the most widely cultivated cacao type and its use to identify candidate genes regulating pod color.</title>
        <authorList>
            <person name="Motamayor J.C."/>
            <person name="Mockaitis K."/>
            <person name="Schmutz J."/>
            <person name="Haiminen N."/>
            <person name="Iii D.L."/>
            <person name="Cornejo O."/>
            <person name="Findley S.D."/>
            <person name="Zheng P."/>
            <person name="Utro F."/>
            <person name="Royaert S."/>
            <person name="Saski C."/>
            <person name="Jenkins J."/>
            <person name="Podicheti R."/>
            <person name="Zhao M."/>
            <person name="Scheffler B.E."/>
            <person name="Stack J.C."/>
            <person name="Feltus F.A."/>
            <person name="Mustiga G.M."/>
            <person name="Amores F."/>
            <person name="Phillips W."/>
            <person name="Marelli J.P."/>
            <person name="May G.D."/>
            <person name="Shapiro H."/>
            <person name="Ma J."/>
            <person name="Bustamante C.D."/>
            <person name="Schnell R.J."/>
            <person name="Main D."/>
            <person name="Gilbert D."/>
            <person name="Parida L."/>
            <person name="Kuhn D.N."/>
        </authorList>
    </citation>
    <scope>NUCLEOTIDE SEQUENCE [LARGE SCALE GENOMIC DNA]</scope>
    <source>
        <strain evidence="4">cv. Matina 1-6</strain>
    </source>
</reference>
<feature type="repeat" description="ANK" evidence="1">
    <location>
        <begin position="44"/>
        <end position="76"/>
    </location>
</feature>
<dbReference type="SUPFAM" id="SSF48403">
    <property type="entry name" value="Ankyrin repeat"/>
    <property type="match status" value="1"/>
</dbReference>
<dbReference type="eggNOG" id="KOG0504">
    <property type="taxonomic scope" value="Eukaryota"/>
</dbReference>